<evidence type="ECO:0000256" key="1">
    <source>
        <dbReference type="ARBA" id="ARBA00010633"/>
    </source>
</evidence>
<comment type="similarity">
    <text evidence="1">Belongs to the ANT/ATPSC lysine N-methyltransferase family.</text>
</comment>
<dbReference type="Gene3D" id="3.40.50.150">
    <property type="entry name" value="Vaccinia Virus protein VP39"/>
    <property type="match status" value="1"/>
</dbReference>
<protein>
    <submittedName>
        <fullName evidence="6">Uncharacterized protein</fullName>
    </submittedName>
</protein>
<evidence type="ECO:0000256" key="5">
    <source>
        <dbReference type="SAM" id="Phobius"/>
    </source>
</evidence>
<evidence type="ECO:0000256" key="2">
    <source>
        <dbReference type="ARBA" id="ARBA00022603"/>
    </source>
</evidence>
<organism evidence="6 7">
    <name type="scientific">Tegillarca granosa</name>
    <name type="common">Malaysian cockle</name>
    <name type="synonym">Anadara granosa</name>
    <dbReference type="NCBI Taxonomy" id="220873"/>
    <lineage>
        <taxon>Eukaryota</taxon>
        <taxon>Metazoa</taxon>
        <taxon>Spiralia</taxon>
        <taxon>Lophotrochozoa</taxon>
        <taxon>Mollusca</taxon>
        <taxon>Bivalvia</taxon>
        <taxon>Autobranchia</taxon>
        <taxon>Pteriomorphia</taxon>
        <taxon>Arcoida</taxon>
        <taxon>Arcoidea</taxon>
        <taxon>Arcidae</taxon>
        <taxon>Tegillarca</taxon>
    </lineage>
</organism>
<dbReference type="SUPFAM" id="SSF53335">
    <property type="entry name" value="S-adenosyl-L-methionine-dependent methyltransferases"/>
    <property type="match status" value="1"/>
</dbReference>
<keyword evidence="5" id="KW-0472">Membrane</keyword>
<dbReference type="InterPro" id="IPR026170">
    <property type="entry name" value="FAM173A/B"/>
</dbReference>
<gene>
    <name evidence="6" type="ORF">KUTeg_014947</name>
</gene>
<sequence length="220" mass="24282">MESTSNSKTGNLTSKIDSLKASEATNVKIEKPVCEECERLGEIFEVNTPPKDRKLTKTGKVILGVTGALAVVVYGVTGPFIAPALRKYCLPFVPATSRQVKNVFTALEGRSGTLIDIGSGDGRIVIEAAKHGFIAKGVELNPWLVLYSKWKAWRSGVSRTATFTRQDLWKMEQLHHKLADEVPQSTHIVACRFPLPNLEPILTIGKGHDTVWLYRLNKNV</sequence>
<keyword evidence="5" id="KW-1133">Transmembrane helix</keyword>
<dbReference type="PANTHER" id="PTHR13610">
    <property type="entry name" value="METHYLTRANSFERASE DOMAIN-CONTAINING PROTEIN"/>
    <property type="match status" value="1"/>
</dbReference>
<dbReference type="Proteomes" id="UP001217089">
    <property type="component" value="Unassembled WGS sequence"/>
</dbReference>
<dbReference type="EMBL" id="JARBDR010000793">
    <property type="protein sequence ID" value="KAJ8306863.1"/>
    <property type="molecule type" value="Genomic_DNA"/>
</dbReference>
<keyword evidence="4" id="KW-0949">S-adenosyl-L-methionine</keyword>
<evidence type="ECO:0000313" key="7">
    <source>
        <dbReference type="Proteomes" id="UP001217089"/>
    </source>
</evidence>
<dbReference type="InterPro" id="IPR029063">
    <property type="entry name" value="SAM-dependent_MTases_sf"/>
</dbReference>
<evidence type="ECO:0000256" key="4">
    <source>
        <dbReference type="ARBA" id="ARBA00022691"/>
    </source>
</evidence>
<keyword evidence="2" id="KW-0489">Methyltransferase</keyword>
<dbReference type="PANTHER" id="PTHR13610:SF9">
    <property type="entry name" value="FI06469P"/>
    <property type="match status" value="1"/>
</dbReference>
<proteinExistence type="inferred from homology"/>
<accession>A0ABQ9ENP6</accession>
<comment type="caution">
    <text evidence="6">The sequence shown here is derived from an EMBL/GenBank/DDBJ whole genome shotgun (WGS) entry which is preliminary data.</text>
</comment>
<feature type="transmembrane region" description="Helical" evidence="5">
    <location>
        <begin position="61"/>
        <end position="82"/>
    </location>
</feature>
<name>A0ABQ9ENP6_TEGGR</name>
<reference evidence="6 7" key="1">
    <citation type="submission" date="2022-12" db="EMBL/GenBank/DDBJ databases">
        <title>Chromosome-level genome of Tegillarca granosa.</title>
        <authorList>
            <person name="Kim J."/>
        </authorList>
    </citation>
    <scope>NUCLEOTIDE SEQUENCE [LARGE SCALE GENOMIC DNA]</scope>
    <source>
        <strain evidence="6">Teg-2019</strain>
        <tissue evidence="6">Adductor muscle</tissue>
    </source>
</reference>
<keyword evidence="7" id="KW-1185">Reference proteome</keyword>
<evidence type="ECO:0000313" key="6">
    <source>
        <dbReference type="EMBL" id="KAJ8306863.1"/>
    </source>
</evidence>
<keyword evidence="3" id="KW-0808">Transferase</keyword>
<evidence type="ECO:0000256" key="3">
    <source>
        <dbReference type="ARBA" id="ARBA00022679"/>
    </source>
</evidence>
<keyword evidence="5" id="KW-0812">Transmembrane</keyword>